<reference evidence="2" key="1">
    <citation type="journal article" date="2013" name="Nature">
        <title>Pan genome of the phytoplankton Emiliania underpins its global distribution.</title>
        <authorList>
            <person name="Read B.A."/>
            <person name="Kegel J."/>
            <person name="Klute M.J."/>
            <person name="Kuo A."/>
            <person name="Lefebvre S.C."/>
            <person name="Maumus F."/>
            <person name="Mayer C."/>
            <person name="Miller J."/>
            <person name="Monier A."/>
            <person name="Salamov A."/>
            <person name="Young J."/>
            <person name="Aguilar M."/>
            <person name="Claverie J.M."/>
            <person name="Frickenhaus S."/>
            <person name="Gonzalez K."/>
            <person name="Herman E.K."/>
            <person name="Lin Y.C."/>
            <person name="Napier J."/>
            <person name="Ogata H."/>
            <person name="Sarno A.F."/>
            <person name="Shmutz J."/>
            <person name="Schroeder D."/>
            <person name="de Vargas C."/>
            <person name="Verret F."/>
            <person name="von Dassow P."/>
            <person name="Valentin K."/>
            <person name="Van de Peer Y."/>
            <person name="Wheeler G."/>
            <person name="Dacks J.B."/>
            <person name="Delwiche C.F."/>
            <person name="Dyhrman S.T."/>
            <person name="Glockner G."/>
            <person name="John U."/>
            <person name="Richards T."/>
            <person name="Worden A.Z."/>
            <person name="Zhang X."/>
            <person name="Grigoriev I.V."/>
            <person name="Allen A.E."/>
            <person name="Bidle K."/>
            <person name="Borodovsky M."/>
            <person name="Bowler C."/>
            <person name="Brownlee C."/>
            <person name="Cock J.M."/>
            <person name="Elias M."/>
            <person name="Gladyshev V.N."/>
            <person name="Groth M."/>
            <person name="Guda C."/>
            <person name="Hadaegh A."/>
            <person name="Iglesias-Rodriguez M.D."/>
            <person name="Jenkins J."/>
            <person name="Jones B.M."/>
            <person name="Lawson T."/>
            <person name="Leese F."/>
            <person name="Lindquist E."/>
            <person name="Lobanov A."/>
            <person name="Lomsadze A."/>
            <person name="Malik S.B."/>
            <person name="Marsh M.E."/>
            <person name="Mackinder L."/>
            <person name="Mock T."/>
            <person name="Mueller-Roeber B."/>
            <person name="Pagarete A."/>
            <person name="Parker M."/>
            <person name="Probert I."/>
            <person name="Quesneville H."/>
            <person name="Raines C."/>
            <person name="Rensing S.A."/>
            <person name="Riano-Pachon D.M."/>
            <person name="Richier S."/>
            <person name="Rokitta S."/>
            <person name="Shiraiwa Y."/>
            <person name="Soanes D.M."/>
            <person name="van der Giezen M."/>
            <person name="Wahlund T.M."/>
            <person name="Williams B."/>
            <person name="Wilson W."/>
            <person name="Wolfe G."/>
            <person name="Wurch L.L."/>
        </authorList>
    </citation>
    <scope>NUCLEOTIDE SEQUENCE</scope>
</reference>
<dbReference type="PaxDb" id="2903-EOD06376"/>
<evidence type="ECO:0000313" key="2">
    <source>
        <dbReference type="Proteomes" id="UP000013827"/>
    </source>
</evidence>
<accession>A0A0D3I564</accession>
<keyword evidence="2" id="KW-1185">Reference proteome</keyword>
<dbReference type="GeneID" id="17252523"/>
<dbReference type="KEGG" id="ehx:EMIHUDRAFT_359582"/>
<sequence length="210" mass="22830">MGGPSAKEIGLSPDLRSRLSPGGASFQLASTRYYVYGPGDDGVFVEYLYRAPGAVDDLLLTRAGRVRNDGGNRFGFEFGLPLRPYEARVNADTTSGDDIFAALVSGRPLEGLPASAAGLPGGSKVELQTTYLSERVWIIRDANGQTAAFERTETRSVADRRGLVADGQLKPPDDDSIRFGRLLFGETLSDYNGWESDQKKDSELKDKLFK</sequence>
<name>A0A0D3I564_EMIH1</name>
<dbReference type="EnsemblProtists" id="EOD06399">
    <property type="protein sequence ID" value="EOD06399"/>
    <property type="gene ID" value="EMIHUDRAFT_359599"/>
</dbReference>
<dbReference type="KEGG" id="ehx:EMIHUDRAFT_359599"/>
<protein>
    <recommendedName>
        <fullName evidence="3">Phytase-like domain-containing protein</fullName>
    </recommendedName>
</protein>
<dbReference type="EnsemblProtists" id="EOD06376">
    <property type="protein sequence ID" value="EOD06376"/>
    <property type="gene ID" value="EMIHUDRAFT_359582"/>
</dbReference>
<dbReference type="HOGENOM" id="CLU_1312204_0_0_1"/>
<dbReference type="GeneID" id="17252577"/>
<evidence type="ECO:0000313" key="1">
    <source>
        <dbReference type="EnsemblProtists" id="EOD06399"/>
    </source>
</evidence>
<evidence type="ECO:0008006" key="3">
    <source>
        <dbReference type="Google" id="ProtNLM"/>
    </source>
</evidence>
<dbReference type="Proteomes" id="UP000013827">
    <property type="component" value="Unassembled WGS sequence"/>
</dbReference>
<dbReference type="RefSeq" id="XP_005758828.1">
    <property type="nucleotide sequence ID" value="XM_005758771.1"/>
</dbReference>
<dbReference type="AlphaFoldDB" id="A0A0D3I564"/>
<proteinExistence type="predicted"/>
<dbReference type="RefSeq" id="XP_005758805.1">
    <property type="nucleotide sequence ID" value="XM_005758748.1"/>
</dbReference>
<organism evidence="1 2">
    <name type="scientific">Emiliania huxleyi (strain CCMP1516)</name>
    <dbReference type="NCBI Taxonomy" id="280463"/>
    <lineage>
        <taxon>Eukaryota</taxon>
        <taxon>Haptista</taxon>
        <taxon>Haptophyta</taxon>
        <taxon>Prymnesiophyceae</taxon>
        <taxon>Isochrysidales</taxon>
        <taxon>Noelaerhabdaceae</taxon>
        <taxon>Emiliania</taxon>
    </lineage>
</organism>
<reference evidence="1" key="2">
    <citation type="submission" date="2024-10" db="UniProtKB">
        <authorList>
            <consortium name="EnsemblProtists"/>
        </authorList>
    </citation>
    <scope>IDENTIFICATION</scope>
</reference>